<dbReference type="Proteomes" id="UP000258309">
    <property type="component" value="Unassembled WGS sequence"/>
</dbReference>
<evidence type="ECO:0008006" key="3">
    <source>
        <dbReference type="Google" id="ProtNLM"/>
    </source>
</evidence>
<proteinExistence type="predicted"/>
<feature type="non-terminal residue" evidence="1">
    <location>
        <position position="413"/>
    </location>
</feature>
<reference evidence="1 2" key="1">
    <citation type="submission" date="2018-05" db="EMBL/GenBank/DDBJ databases">
        <title>Draft genome sequence of Scytalidium lignicola DSM 105466, a ubiquitous saprotrophic fungus.</title>
        <authorList>
            <person name="Buettner E."/>
            <person name="Gebauer A.M."/>
            <person name="Hofrichter M."/>
            <person name="Liers C."/>
            <person name="Kellner H."/>
        </authorList>
    </citation>
    <scope>NUCLEOTIDE SEQUENCE [LARGE SCALE GENOMIC DNA]</scope>
    <source>
        <strain evidence="1 2">DSM 105466</strain>
    </source>
</reference>
<dbReference type="EMBL" id="NCSJ02000241">
    <property type="protein sequence ID" value="RFU26798.1"/>
    <property type="molecule type" value="Genomic_DNA"/>
</dbReference>
<dbReference type="AlphaFoldDB" id="A0A3E2H0A5"/>
<name>A0A3E2H0A5_SCYLI</name>
<protein>
    <recommendedName>
        <fullName evidence="3">MULE transposase domain-containing protein</fullName>
    </recommendedName>
</protein>
<feature type="non-terminal residue" evidence="1">
    <location>
        <position position="1"/>
    </location>
</feature>
<evidence type="ECO:0000313" key="2">
    <source>
        <dbReference type="Proteomes" id="UP000258309"/>
    </source>
</evidence>
<accession>A0A3E2H0A5</accession>
<comment type="caution">
    <text evidence="1">The sequence shown here is derived from an EMBL/GenBank/DDBJ whole genome shotgun (WGS) entry which is preliminary data.</text>
</comment>
<dbReference type="OrthoDB" id="3599509at2759"/>
<dbReference type="InterPro" id="IPR052579">
    <property type="entry name" value="Zinc_finger_SWIM"/>
</dbReference>
<keyword evidence="2" id="KW-1185">Reference proteome</keyword>
<sequence>MAVLDPQIRAQILSKAYTGIPNSQIWSSLRIEHPQILITKVDITNIIQAARLKSLAGRTPIQWLLLKLEEQGFNPAYSTNPTNNLVNLFYVHPERFFPLPVKENGIYKRHPIFQEFLKLWGVLLDSPSFEAYTSNLTKLRAYPNATVQYVENTWLIPWKEKLVRYWVDQHHHFGVLVTSPIEGCHSTLKSYLQRGNGDLNDVFERLLLFWASQQNNINTTIAQEQLRRKHHINIHLFSAILGQVYDHALEKLVVERAKIPKSATLDITELPILNPQVVKGKGRPKGAWGKGRKLTTNTISGTKRLSSAFELPSSSAPPALEASSSRELAEGKEIYITRSGCTAIIVGLQRIQEIGQDTYEPGTAWERGYQRGISSIYHTDSMEETAKLADKAMQASEAWDVNQETQDCIEILP</sequence>
<gene>
    <name evidence="1" type="ORF">B7463_g9536</name>
</gene>
<evidence type="ECO:0000313" key="1">
    <source>
        <dbReference type="EMBL" id="RFU26798.1"/>
    </source>
</evidence>
<dbReference type="PANTHER" id="PTHR31569">
    <property type="entry name" value="SWIM-TYPE DOMAIN-CONTAINING PROTEIN"/>
    <property type="match status" value="1"/>
</dbReference>
<organism evidence="1 2">
    <name type="scientific">Scytalidium lignicola</name>
    <name type="common">Hyphomycete</name>
    <dbReference type="NCBI Taxonomy" id="5539"/>
    <lineage>
        <taxon>Eukaryota</taxon>
        <taxon>Fungi</taxon>
        <taxon>Dikarya</taxon>
        <taxon>Ascomycota</taxon>
        <taxon>Pezizomycotina</taxon>
        <taxon>Leotiomycetes</taxon>
        <taxon>Leotiomycetes incertae sedis</taxon>
        <taxon>Scytalidium</taxon>
    </lineage>
</organism>
<dbReference type="STRING" id="5539.A0A3E2H0A5"/>
<dbReference type="PANTHER" id="PTHR31569:SF4">
    <property type="entry name" value="SWIM-TYPE DOMAIN-CONTAINING PROTEIN"/>
    <property type="match status" value="1"/>
</dbReference>